<name>A0A286TVT8_9BACT</name>
<organism evidence="1 2">
    <name type="scientific">Candidatus Scalindua japonica</name>
    <dbReference type="NCBI Taxonomy" id="1284222"/>
    <lineage>
        <taxon>Bacteria</taxon>
        <taxon>Pseudomonadati</taxon>
        <taxon>Planctomycetota</taxon>
        <taxon>Candidatus Brocadiia</taxon>
        <taxon>Candidatus Brocadiales</taxon>
        <taxon>Candidatus Scalinduaceae</taxon>
        <taxon>Candidatus Scalindua</taxon>
    </lineage>
</organism>
<evidence type="ECO:0000313" key="2">
    <source>
        <dbReference type="Proteomes" id="UP000218542"/>
    </source>
</evidence>
<dbReference type="EMBL" id="BAOS01000005">
    <property type="protein sequence ID" value="GAX59992.1"/>
    <property type="molecule type" value="Genomic_DNA"/>
</dbReference>
<sequence length="73" mass="8584">MKYTDQYYIKKVLSILHGNDIEATKQMEQTIEMLHIYLQSNKNLKQDLPAKVINFRNAVCRNNHPDPRSLPGR</sequence>
<dbReference type="AlphaFoldDB" id="A0A286TVT8"/>
<dbReference type="Proteomes" id="UP000218542">
    <property type="component" value="Unassembled WGS sequence"/>
</dbReference>
<reference evidence="1 2" key="1">
    <citation type="journal article" date="2017" name="Environ. Microbiol. Rep.">
        <title>Genetic diversity of marine anaerobic ammonium-oxidizing bacteria as revealed by genomic and proteomic analyses of 'Candidatus Scalindua japonica'.</title>
        <authorList>
            <person name="Oshiki M."/>
            <person name="Mizuto K."/>
            <person name="Kimura Z."/>
            <person name="Kindaichi T."/>
            <person name="Satoh H."/>
            <person name="Okabe S."/>
        </authorList>
    </citation>
    <scope>NUCLEOTIDE SEQUENCE [LARGE SCALE GENOMIC DNA]</scope>
    <source>
        <strain evidence="2">husup-a2</strain>
    </source>
</reference>
<proteinExistence type="predicted"/>
<comment type="caution">
    <text evidence="1">The sequence shown here is derived from an EMBL/GenBank/DDBJ whole genome shotgun (WGS) entry which is preliminary data.</text>
</comment>
<keyword evidence="1" id="KW-0378">Hydrolase</keyword>
<gene>
    <name evidence="1" type="ORF">SCALIN_C05_0077</name>
</gene>
<accession>A0A286TVT8</accession>
<dbReference type="GO" id="GO:0016787">
    <property type="term" value="F:hydrolase activity"/>
    <property type="evidence" value="ECO:0007669"/>
    <property type="project" value="UniProtKB-KW"/>
</dbReference>
<keyword evidence="2" id="KW-1185">Reference proteome</keyword>
<protein>
    <submittedName>
        <fullName evidence="1">Glycoside hydrolase family 4</fullName>
    </submittedName>
</protein>
<evidence type="ECO:0000313" key="1">
    <source>
        <dbReference type="EMBL" id="GAX59992.1"/>
    </source>
</evidence>